<dbReference type="InterPro" id="IPR005522">
    <property type="entry name" value="IPK"/>
</dbReference>
<dbReference type="EMBL" id="JAOPGA020001015">
    <property type="protein sequence ID" value="KAL0484031.1"/>
    <property type="molecule type" value="Genomic_DNA"/>
</dbReference>
<organism evidence="5 6">
    <name type="scientific">Acrasis kona</name>
    <dbReference type="NCBI Taxonomy" id="1008807"/>
    <lineage>
        <taxon>Eukaryota</taxon>
        <taxon>Discoba</taxon>
        <taxon>Heterolobosea</taxon>
        <taxon>Tetramitia</taxon>
        <taxon>Eutetramitia</taxon>
        <taxon>Acrasidae</taxon>
        <taxon>Acrasis</taxon>
    </lineage>
</organism>
<evidence type="ECO:0000313" key="6">
    <source>
        <dbReference type="Proteomes" id="UP001431209"/>
    </source>
</evidence>
<dbReference type="Pfam" id="PF03770">
    <property type="entry name" value="IPK"/>
    <property type="match status" value="1"/>
</dbReference>
<evidence type="ECO:0000256" key="1">
    <source>
        <dbReference type="ARBA" id="ARBA00007374"/>
    </source>
</evidence>
<evidence type="ECO:0000313" key="5">
    <source>
        <dbReference type="EMBL" id="KAL0484031.1"/>
    </source>
</evidence>
<evidence type="ECO:0000256" key="3">
    <source>
        <dbReference type="ARBA" id="ARBA00022777"/>
    </source>
</evidence>
<sequence length="254" mass="28839">MVREADLQELESRVAGHDSIRKMGDSVLKSIGQKPRAAKEIEFYETLPKRFPKLAGFVAHYNGTVEVEGRGKYIALEDLTKPFVKPCVIDFKMGAISEKESSCPSKLSRKKNKYPLQQKIGFRIAGSRLFRKKTHTFLVEETKDFAEQTTEQNITDIIYNLFNDGVNERHDVLPSVIKKLKSLLDVMKTNTAYRFVSTSLLVLYEGEDAADPSKVDVRMIDFVHAYDLDGGIDESYVNGLENLISYLEKCESRV</sequence>
<proteinExistence type="inferred from homology"/>
<dbReference type="Gene3D" id="3.30.470.160">
    <property type="entry name" value="Inositol polyphosphate kinase"/>
    <property type="match status" value="1"/>
</dbReference>
<protein>
    <recommendedName>
        <fullName evidence="4">Kinase</fullName>
        <ecNumber evidence="4">2.7.-.-</ecNumber>
    </recommendedName>
</protein>
<accession>A0AAW2Z2K8</accession>
<gene>
    <name evidence="5" type="ORF">AKO1_004661</name>
</gene>
<comment type="caution">
    <text evidence="5">The sequence shown here is derived from an EMBL/GenBank/DDBJ whole genome shotgun (WGS) entry which is preliminary data.</text>
</comment>
<dbReference type="GO" id="GO:0005737">
    <property type="term" value="C:cytoplasm"/>
    <property type="evidence" value="ECO:0007669"/>
    <property type="project" value="TreeGrafter"/>
</dbReference>
<dbReference type="PANTHER" id="PTHR12400:SF21">
    <property type="entry name" value="KINASE"/>
    <property type="match status" value="1"/>
</dbReference>
<keyword evidence="2 4" id="KW-0808">Transferase</keyword>
<comment type="similarity">
    <text evidence="1 4">Belongs to the inositol phosphokinase (IPK) family.</text>
</comment>
<dbReference type="EC" id="2.7.-.-" evidence="4"/>
<dbReference type="GO" id="GO:0005634">
    <property type="term" value="C:nucleus"/>
    <property type="evidence" value="ECO:0007669"/>
    <property type="project" value="TreeGrafter"/>
</dbReference>
<dbReference type="InterPro" id="IPR038286">
    <property type="entry name" value="IPK_sf"/>
</dbReference>
<dbReference type="PANTHER" id="PTHR12400">
    <property type="entry name" value="INOSITOL POLYPHOSPHATE KINASE"/>
    <property type="match status" value="1"/>
</dbReference>
<dbReference type="GO" id="GO:0016301">
    <property type="term" value="F:kinase activity"/>
    <property type="evidence" value="ECO:0007669"/>
    <property type="project" value="UniProtKB-KW"/>
</dbReference>
<dbReference type="Proteomes" id="UP001431209">
    <property type="component" value="Unassembled WGS sequence"/>
</dbReference>
<dbReference type="AlphaFoldDB" id="A0AAW2Z2K8"/>
<reference evidence="5 6" key="1">
    <citation type="submission" date="2024-03" db="EMBL/GenBank/DDBJ databases">
        <title>The Acrasis kona genome and developmental transcriptomes reveal deep origins of eukaryotic multicellular pathways.</title>
        <authorList>
            <person name="Sheikh S."/>
            <person name="Fu C.-J."/>
            <person name="Brown M.W."/>
            <person name="Baldauf S.L."/>
        </authorList>
    </citation>
    <scope>NUCLEOTIDE SEQUENCE [LARGE SCALE GENOMIC DNA]</scope>
    <source>
        <strain evidence="5 6">ATCC MYA-3509</strain>
    </source>
</reference>
<name>A0AAW2Z2K8_9EUKA</name>
<dbReference type="SUPFAM" id="SSF56104">
    <property type="entry name" value="SAICAR synthase-like"/>
    <property type="match status" value="1"/>
</dbReference>
<keyword evidence="6" id="KW-1185">Reference proteome</keyword>
<keyword evidence="3 4" id="KW-0418">Kinase</keyword>
<evidence type="ECO:0000256" key="2">
    <source>
        <dbReference type="ARBA" id="ARBA00022679"/>
    </source>
</evidence>
<evidence type="ECO:0000256" key="4">
    <source>
        <dbReference type="RuleBase" id="RU363090"/>
    </source>
</evidence>
<dbReference type="GO" id="GO:0032958">
    <property type="term" value="P:inositol phosphate biosynthetic process"/>
    <property type="evidence" value="ECO:0007669"/>
    <property type="project" value="InterPro"/>
</dbReference>